<dbReference type="Proteomes" id="UP001054252">
    <property type="component" value="Unassembled WGS sequence"/>
</dbReference>
<evidence type="ECO:0000313" key="3">
    <source>
        <dbReference type="Proteomes" id="UP001054252"/>
    </source>
</evidence>
<gene>
    <name evidence="2" type="ORF">SLEP1_g50716</name>
</gene>
<dbReference type="AlphaFoldDB" id="A0AAV5M164"/>
<dbReference type="Gene3D" id="3.40.50.300">
    <property type="entry name" value="P-loop containing nucleotide triphosphate hydrolases"/>
    <property type="match status" value="1"/>
</dbReference>
<comment type="caution">
    <text evidence="2">The sequence shown here is derived from an EMBL/GenBank/DDBJ whole genome shotgun (WGS) entry which is preliminary data.</text>
</comment>
<dbReference type="Pfam" id="PF00931">
    <property type="entry name" value="NB-ARC"/>
    <property type="match status" value="1"/>
</dbReference>
<dbReference type="InterPro" id="IPR027417">
    <property type="entry name" value="P-loop_NTPase"/>
</dbReference>
<evidence type="ECO:0000259" key="1">
    <source>
        <dbReference type="Pfam" id="PF00931"/>
    </source>
</evidence>
<proteinExistence type="predicted"/>
<name>A0AAV5M164_9ROSI</name>
<dbReference type="GO" id="GO:0043531">
    <property type="term" value="F:ADP binding"/>
    <property type="evidence" value="ECO:0007669"/>
    <property type="project" value="InterPro"/>
</dbReference>
<reference evidence="2 3" key="1">
    <citation type="journal article" date="2021" name="Commun. Biol.">
        <title>The genome of Shorea leprosula (Dipterocarpaceae) highlights the ecological relevance of drought in aseasonal tropical rainforests.</title>
        <authorList>
            <person name="Ng K.K.S."/>
            <person name="Kobayashi M.J."/>
            <person name="Fawcett J.A."/>
            <person name="Hatakeyama M."/>
            <person name="Paape T."/>
            <person name="Ng C.H."/>
            <person name="Ang C.C."/>
            <person name="Tnah L.H."/>
            <person name="Lee C.T."/>
            <person name="Nishiyama T."/>
            <person name="Sese J."/>
            <person name="O'Brien M.J."/>
            <person name="Copetti D."/>
            <person name="Mohd Noor M.I."/>
            <person name="Ong R.C."/>
            <person name="Putra M."/>
            <person name="Sireger I.Z."/>
            <person name="Indrioko S."/>
            <person name="Kosugi Y."/>
            <person name="Izuno A."/>
            <person name="Isagi Y."/>
            <person name="Lee S.L."/>
            <person name="Shimizu K.K."/>
        </authorList>
    </citation>
    <scope>NUCLEOTIDE SEQUENCE [LARGE SCALE GENOMIC DNA]</scope>
    <source>
        <strain evidence="2">214</strain>
    </source>
</reference>
<feature type="domain" description="NB-ARC" evidence="1">
    <location>
        <begin position="1"/>
        <end position="35"/>
    </location>
</feature>
<dbReference type="SUPFAM" id="SSF52540">
    <property type="entry name" value="P-loop containing nucleoside triphosphate hydrolases"/>
    <property type="match status" value="1"/>
</dbReference>
<organism evidence="2 3">
    <name type="scientific">Rubroshorea leprosula</name>
    <dbReference type="NCBI Taxonomy" id="152421"/>
    <lineage>
        <taxon>Eukaryota</taxon>
        <taxon>Viridiplantae</taxon>
        <taxon>Streptophyta</taxon>
        <taxon>Embryophyta</taxon>
        <taxon>Tracheophyta</taxon>
        <taxon>Spermatophyta</taxon>
        <taxon>Magnoliopsida</taxon>
        <taxon>eudicotyledons</taxon>
        <taxon>Gunneridae</taxon>
        <taxon>Pentapetalae</taxon>
        <taxon>rosids</taxon>
        <taxon>malvids</taxon>
        <taxon>Malvales</taxon>
        <taxon>Dipterocarpaceae</taxon>
        <taxon>Rubroshorea</taxon>
    </lineage>
</organism>
<evidence type="ECO:0000313" key="2">
    <source>
        <dbReference type="EMBL" id="GKV43426.1"/>
    </source>
</evidence>
<dbReference type="EMBL" id="BPVZ01000168">
    <property type="protein sequence ID" value="GKV43426.1"/>
    <property type="molecule type" value="Genomic_DNA"/>
</dbReference>
<accession>A0AAV5M164</accession>
<dbReference type="InterPro" id="IPR002182">
    <property type="entry name" value="NB-ARC"/>
</dbReference>
<sequence length="38" mass="4260">MGGLGKTTLARLIYNDEKLEGRFDLKAWLCVSEVFDVA</sequence>
<protein>
    <recommendedName>
        <fullName evidence="1">NB-ARC domain-containing protein</fullName>
    </recommendedName>
</protein>
<keyword evidence="3" id="KW-1185">Reference proteome</keyword>